<protein>
    <submittedName>
        <fullName evidence="8">L-allo-threonine aldolase</fullName>
    </submittedName>
</protein>
<keyword evidence="9" id="KW-1185">Reference proteome</keyword>
<dbReference type="PANTHER" id="PTHR48097:SF9">
    <property type="entry name" value="L-THREONINE ALDOLASE"/>
    <property type="match status" value="1"/>
</dbReference>
<dbReference type="Proteomes" id="UP000001930">
    <property type="component" value="Chromosome II"/>
</dbReference>
<dbReference type="InterPro" id="IPR015422">
    <property type="entry name" value="PyrdxlP-dep_Trfase_small"/>
</dbReference>
<comment type="cofactor">
    <cofactor evidence="1">
        <name>pyridoxal 5'-phosphate</name>
        <dbReference type="ChEBI" id="CHEBI:597326"/>
    </cofactor>
</comment>
<dbReference type="CDD" id="cd06502">
    <property type="entry name" value="TA_like"/>
    <property type="match status" value="1"/>
</dbReference>
<evidence type="ECO:0000256" key="1">
    <source>
        <dbReference type="ARBA" id="ARBA00001933"/>
    </source>
</evidence>
<keyword evidence="4" id="KW-0663">Pyridoxal phosphate</keyword>
<dbReference type="EMBL" id="CP000085">
    <property type="protein sequence ID" value="ABC35544.1"/>
    <property type="molecule type" value="Genomic_DNA"/>
</dbReference>
<proteinExistence type="inferred from homology"/>
<evidence type="ECO:0000256" key="2">
    <source>
        <dbReference type="ARBA" id="ARBA00006966"/>
    </source>
</evidence>
<dbReference type="InterPro" id="IPR001597">
    <property type="entry name" value="ArAA_b-elim_lyase/Thr_aldolase"/>
</dbReference>
<dbReference type="InterPro" id="IPR023603">
    <property type="entry name" value="Low_specificity_L-TA-like"/>
</dbReference>
<evidence type="ECO:0000256" key="3">
    <source>
        <dbReference type="ARBA" id="ARBA00011881"/>
    </source>
</evidence>
<dbReference type="GO" id="GO:0006545">
    <property type="term" value="P:glycine biosynthetic process"/>
    <property type="evidence" value="ECO:0007669"/>
    <property type="project" value="TreeGrafter"/>
</dbReference>
<dbReference type="AlphaFoldDB" id="Q2T3B4"/>
<feature type="region of interest" description="Disordered" evidence="6">
    <location>
        <begin position="10"/>
        <end position="39"/>
    </location>
</feature>
<dbReference type="InterPro" id="IPR015421">
    <property type="entry name" value="PyrdxlP-dep_Trfase_major"/>
</dbReference>
<evidence type="ECO:0000256" key="5">
    <source>
        <dbReference type="ARBA" id="ARBA00023239"/>
    </source>
</evidence>
<evidence type="ECO:0000259" key="7">
    <source>
        <dbReference type="Pfam" id="PF01212"/>
    </source>
</evidence>
<dbReference type="FunFam" id="3.40.640.10:FF:000030">
    <property type="entry name" value="Low-specificity L-threonine aldolase"/>
    <property type="match status" value="1"/>
</dbReference>
<gene>
    <name evidence="8" type="ordered locus">BTH_II2147</name>
</gene>
<dbReference type="HOGENOM" id="CLU_029381_0_3_4"/>
<dbReference type="SUPFAM" id="SSF53383">
    <property type="entry name" value="PLP-dependent transferases"/>
    <property type="match status" value="1"/>
</dbReference>
<name>Q2T3B4_BURTA</name>
<dbReference type="Gene3D" id="3.90.1150.10">
    <property type="entry name" value="Aspartate Aminotransferase, domain 1"/>
    <property type="match status" value="1"/>
</dbReference>
<dbReference type="GO" id="GO:0005829">
    <property type="term" value="C:cytosol"/>
    <property type="evidence" value="ECO:0007669"/>
    <property type="project" value="TreeGrafter"/>
</dbReference>
<dbReference type="Gene3D" id="3.40.640.10">
    <property type="entry name" value="Type I PLP-dependent aspartate aminotransferase-like (Major domain)"/>
    <property type="match status" value="1"/>
</dbReference>
<dbReference type="GO" id="GO:0006567">
    <property type="term" value="P:L-threonine catabolic process"/>
    <property type="evidence" value="ECO:0007669"/>
    <property type="project" value="TreeGrafter"/>
</dbReference>
<dbReference type="GO" id="GO:0008732">
    <property type="term" value="F:L-allo-threonine aldolase activity"/>
    <property type="evidence" value="ECO:0007669"/>
    <property type="project" value="TreeGrafter"/>
</dbReference>
<dbReference type="NCBIfam" id="NF007825">
    <property type="entry name" value="PRK10534.1"/>
    <property type="match status" value="1"/>
</dbReference>
<dbReference type="NCBIfam" id="NF041359">
    <property type="entry name" value="GntG_guanitoxin"/>
    <property type="match status" value="1"/>
</dbReference>
<evidence type="ECO:0000313" key="8">
    <source>
        <dbReference type="EMBL" id="ABC35544.1"/>
    </source>
</evidence>
<keyword evidence="5" id="KW-0456">Lyase</keyword>
<dbReference type="InterPro" id="IPR015424">
    <property type="entry name" value="PyrdxlP-dep_Trfase"/>
</dbReference>
<accession>Q2T3B4</accession>
<comment type="subunit">
    <text evidence="3">Homotetramer.</text>
</comment>
<evidence type="ECO:0000313" key="9">
    <source>
        <dbReference type="Proteomes" id="UP000001930"/>
    </source>
</evidence>
<comment type="similarity">
    <text evidence="2">Belongs to the threonine aldolase family.</text>
</comment>
<feature type="region of interest" description="Disordered" evidence="6">
    <location>
        <begin position="63"/>
        <end position="101"/>
    </location>
</feature>
<evidence type="ECO:0000256" key="4">
    <source>
        <dbReference type="ARBA" id="ARBA00022898"/>
    </source>
</evidence>
<feature type="domain" description="Aromatic amino acid beta-eliminating lyase/threonine aldolase" evidence="7">
    <location>
        <begin position="127"/>
        <end position="407"/>
    </location>
</feature>
<dbReference type="PANTHER" id="PTHR48097">
    <property type="entry name" value="L-THREONINE ALDOLASE-RELATED"/>
    <property type="match status" value="1"/>
</dbReference>
<evidence type="ECO:0000256" key="6">
    <source>
        <dbReference type="SAM" id="MobiDB-lite"/>
    </source>
</evidence>
<dbReference type="KEGG" id="bte:BTH_II2147"/>
<feature type="compositionally biased region" description="Low complexity" evidence="6">
    <location>
        <begin position="21"/>
        <end position="37"/>
    </location>
</feature>
<dbReference type="Pfam" id="PF01212">
    <property type="entry name" value="Beta_elim_lyase"/>
    <property type="match status" value="1"/>
</dbReference>
<sequence>MTRLRQFTALRQRGRGRDAARAAPAGRAPGATRATNRAPDRWRIHSRIAADSSPDRRQVAADALASRSPYRHARAASHLRPRRVGRAKRRDAELRTLEASASPRERALAHGGILLFDETPTRTQMIDLRSDTVTRPSAPMLAAMTAAEVGDDVWGDDPTVARLQAVVAERAGKEAALFFPSGTQSNLAALMSHCERGDEYIVGQAAHTYKYEGGGAAVLGSIQPQPIENAADGTLPLEKIAAAIKPIDDHFARSRLFALENTIGGKVLPADYVDEAVALARSRGLATHLDGARVCNAAVASGRTLAQMCAPFDSISICFSKGLGAPVGSVLVGSRALIDRAHRWRKVLGGGMRQAGVLAAACLYALEHNVERLADDHANAERLAQGLARIEPVKVLSQATNMVFAQIPEADCAPLEAWLEERGILTQMLYASRFVTHCDVSRDDIDTAVAAISAYFARSRA</sequence>
<reference evidence="8 9" key="1">
    <citation type="journal article" date="2005" name="BMC Genomics">
        <title>Bacterial genome adaptation to niches: divergence of the potential virulence genes in three Burkholderia species of different survival strategies.</title>
        <authorList>
            <person name="Kim H.S."/>
            <person name="Schell M.A."/>
            <person name="Yu Y."/>
            <person name="Ulrich R.L."/>
            <person name="Sarria S.H."/>
            <person name="Nierman W.C."/>
            <person name="DeShazer D."/>
        </authorList>
    </citation>
    <scope>NUCLEOTIDE SEQUENCE [LARGE SCALE GENOMIC DNA]</scope>
    <source>
        <strain evidence="9">ATCC 700388 / DSM 13276 / CCUG 48851 / CIP 106301 / E264</strain>
    </source>
</reference>
<organism evidence="8 9">
    <name type="scientific">Burkholderia thailandensis (strain ATCC 700388 / DSM 13276 / CCUG 48851 / CIP 106301 / E264)</name>
    <dbReference type="NCBI Taxonomy" id="271848"/>
    <lineage>
        <taxon>Bacteria</taxon>
        <taxon>Pseudomonadati</taxon>
        <taxon>Pseudomonadota</taxon>
        <taxon>Betaproteobacteria</taxon>
        <taxon>Burkholderiales</taxon>
        <taxon>Burkholderiaceae</taxon>
        <taxon>Burkholderia</taxon>
        <taxon>pseudomallei group</taxon>
    </lineage>
</organism>
<feature type="compositionally biased region" description="Basic residues" evidence="6">
    <location>
        <begin position="69"/>
        <end position="89"/>
    </location>
</feature>